<dbReference type="SUPFAM" id="SSF53633">
    <property type="entry name" value="Carbamate kinase-like"/>
    <property type="match status" value="1"/>
</dbReference>
<keyword evidence="2" id="KW-0028">Amino-acid biosynthesis</keyword>
<dbReference type="SUPFAM" id="SSF88697">
    <property type="entry name" value="PUA domain-like"/>
    <property type="match status" value="1"/>
</dbReference>
<dbReference type="PANTHER" id="PTHR43654">
    <property type="entry name" value="GLUTAMATE 5-KINASE"/>
    <property type="match status" value="1"/>
</dbReference>
<dbReference type="InterPro" id="IPR001048">
    <property type="entry name" value="Asp/Glu/Uridylate_kinase"/>
</dbReference>
<evidence type="ECO:0000259" key="8">
    <source>
        <dbReference type="SMART" id="SM00359"/>
    </source>
</evidence>
<dbReference type="GO" id="GO:0008652">
    <property type="term" value="P:amino acid biosynthetic process"/>
    <property type="evidence" value="ECO:0007669"/>
    <property type="project" value="UniProtKB-KW"/>
</dbReference>
<dbReference type="InterPro" id="IPR036974">
    <property type="entry name" value="PUA_sf"/>
</dbReference>
<evidence type="ECO:0000256" key="6">
    <source>
        <dbReference type="ARBA" id="ARBA00022777"/>
    </source>
</evidence>
<name>A0A381PQQ2_9ZZZZ</name>
<keyword evidence="6" id="KW-0418">Kinase</keyword>
<dbReference type="InterPro" id="IPR011529">
    <property type="entry name" value="Glu_5kinase"/>
</dbReference>
<evidence type="ECO:0000256" key="5">
    <source>
        <dbReference type="ARBA" id="ARBA00022741"/>
    </source>
</evidence>
<proteinExistence type="inferred from homology"/>
<organism evidence="9">
    <name type="scientific">marine metagenome</name>
    <dbReference type="NCBI Taxonomy" id="408172"/>
    <lineage>
        <taxon>unclassified sequences</taxon>
        <taxon>metagenomes</taxon>
        <taxon>ecological metagenomes</taxon>
    </lineage>
</organism>
<dbReference type="GO" id="GO:0005524">
    <property type="term" value="F:ATP binding"/>
    <property type="evidence" value="ECO:0007669"/>
    <property type="project" value="UniProtKB-KW"/>
</dbReference>
<dbReference type="PROSITE" id="PS50890">
    <property type="entry name" value="PUA"/>
    <property type="match status" value="1"/>
</dbReference>
<keyword evidence="7" id="KW-0067">ATP-binding</keyword>
<evidence type="ECO:0000256" key="2">
    <source>
        <dbReference type="ARBA" id="ARBA00022605"/>
    </source>
</evidence>
<dbReference type="InterPro" id="IPR041739">
    <property type="entry name" value="G5K_ProB"/>
</dbReference>
<dbReference type="PROSITE" id="PS00902">
    <property type="entry name" value="GLUTAMATE_5_KINASE"/>
    <property type="match status" value="1"/>
</dbReference>
<dbReference type="InterPro" id="IPR005715">
    <property type="entry name" value="Glu_5kinase/COase_Synthase"/>
</dbReference>
<keyword evidence="5" id="KW-0547">Nucleotide-binding</keyword>
<dbReference type="GO" id="GO:0003723">
    <property type="term" value="F:RNA binding"/>
    <property type="evidence" value="ECO:0007669"/>
    <property type="project" value="InterPro"/>
</dbReference>
<dbReference type="PIRSF" id="PIRSF000729">
    <property type="entry name" value="GK"/>
    <property type="match status" value="1"/>
</dbReference>
<dbReference type="PRINTS" id="PR00474">
    <property type="entry name" value="GLU5KINASE"/>
</dbReference>
<feature type="domain" description="PUA" evidence="8">
    <location>
        <begin position="271"/>
        <end position="354"/>
    </location>
</feature>
<dbReference type="NCBIfam" id="TIGR01027">
    <property type="entry name" value="proB"/>
    <property type="match status" value="1"/>
</dbReference>
<accession>A0A381PQQ2</accession>
<dbReference type="SMART" id="SM00359">
    <property type="entry name" value="PUA"/>
    <property type="match status" value="1"/>
</dbReference>
<evidence type="ECO:0000256" key="4">
    <source>
        <dbReference type="ARBA" id="ARBA00022679"/>
    </source>
</evidence>
<dbReference type="InterPro" id="IPR019797">
    <property type="entry name" value="Glutamate_5-kinase_CS"/>
</dbReference>
<dbReference type="PANTHER" id="PTHR43654:SF1">
    <property type="entry name" value="ISOPENTENYL PHOSPHATE KINASE"/>
    <property type="match status" value="1"/>
</dbReference>
<keyword evidence="1" id="KW-0963">Cytoplasm</keyword>
<protein>
    <recommendedName>
        <fullName evidence="8">PUA domain-containing protein</fullName>
    </recommendedName>
</protein>
<dbReference type="Pfam" id="PF01472">
    <property type="entry name" value="PUA"/>
    <property type="match status" value="1"/>
</dbReference>
<dbReference type="CDD" id="cd21157">
    <property type="entry name" value="PUA_G5K"/>
    <property type="match status" value="1"/>
</dbReference>
<dbReference type="GO" id="GO:0004349">
    <property type="term" value="F:glutamate 5-kinase activity"/>
    <property type="evidence" value="ECO:0007669"/>
    <property type="project" value="InterPro"/>
</dbReference>
<dbReference type="GO" id="GO:0005829">
    <property type="term" value="C:cytosol"/>
    <property type="evidence" value="ECO:0007669"/>
    <property type="project" value="TreeGrafter"/>
</dbReference>
<keyword evidence="4" id="KW-0808">Transferase</keyword>
<sequence>VVVKVGSGIIAPAGRLDPPVIERIAQDVTTLRDKGLEVVLVVSGAVAAGYLGMGSDRPPVSVVERQAAAAVGQYQLMTMFASVFEERATVVAQLLMMQDDIEDRRRFLSARHTLQELLSRGILPIVNENDPLADDEAKIGDNDHLAALVTSLITADLLVILSTVAGVLRFRDELEAKEGAEVISTIEVGSEIDDHITDDQSETGVGGMKAKVRAARLASDWGVPTVIASGKEPGLLSRVVSGEDVGSLFVPADKRLTERKRWIAIRTRSVGSISVDDGAKRALVERGASLLPAGIVEVEGEFGIGERVDLLDGSGQAFAVGLVSYPASEIQRMKGRQSEEFLEVLGYKYVEEIVHREDLVLLDSKNNSEERFADDDDD</sequence>
<dbReference type="EMBL" id="UINC01001038">
    <property type="protein sequence ID" value="SUZ68349.1"/>
    <property type="molecule type" value="Genomic_DNA"/>
</dbReference>
<keyword evidence="3" id="KW-0641">Proline biosynthesis</keyword>
<dbReference type="InterPro" id="IPR002478">
    <property type="entry name" value="PUA"/>
</dbReference>
<dbReference type="FunFam" id="3.40.1160.10:FF:000006">
    <property type="entry name" value="Glutamate 5-kinase"/>
    <property type="match status" value="1"/>
</dbReference>
<evidence type="ECO:0000256" key="7">
    <source>
        <dbReference type="ARBA" id="ARBA00022840"/>
    </source>
</evidence>
<dbReference type="Gene3D" id="2.30.130.10">
    <property type="entry name" value="PUA domain"/>
    <property type="match status" value="1"/>
</dbReference>
<reference evidence="9" key="1">
    <citation type="submission" date="2018-05" db="EMBL/GenBank/DDBJ databases">
        <authorList>
            <person name="Lanie J.A."/>
            <person name="Ng W.-L."/>
            <person name="Kazmierczak K.M."/>
            <person name="Andrzejewski T.M."/>
            <person name="Davidsen T.M."/>
            <person name="Wayne K.J."/>
            <person name="Tettelin H."/>
            <person name="Glass J.I."/>
            <person name="Rusch D."/>
            <person name="Podicherti R."/>
            <person name="Tsui H.-C.T."/>
            <person name="Winkler M.E."/>
        </authorList>
    </citation>
    <scope>NUCLEOTIDE SEQUENCE</scope>
</reference>
<dbReference type="InterPro" id="IPR036393">
    <property type="entry name" value="AceGlu_kinase-like_sf"/>
</dbReference>
<evidence type="ECO:0000256" key="1">
    <source>
        <dbReference type="ARBA" id="ARBA00022490"/>
    </source>
</evidence>
<dbReference type="Gene3D" id="3.40.1160.10">
    <property type="entry name" value="Acetylglutamate kinase-like"/>
    <property type="match status" value="1"/>
</dbReference>
<evidence type="ECO:0000313" key="9">
    <source>
        <dbReference type="EMBL" id="SUZ68349.1"/>
    </source>
</evidence>
<dbReference type="AlphaFoldDB" id="A0A381PQQ2"/>
<dbReference type="InterPro" id="IPR001057">
    <property type="entry name" value="Glu/AcGlu_kinase"/>
</dbReference>
<dbReference type="InterPro" id="IPR015947">
    <property type="entry name" value="PUA-like_sf"/>
</dbReference>
<gene>
    <name evidence="9" type="ORF">METZ01_LOCUS21203</name>
</gene>
<dbReference type="Pfam" id="PF00696">
    <property type="entry name" value="AA_kinase"/>
    <property type="match status" value="1"/>
</dbReference>
<dbReference type="CDD" id="cd04242">
    <property type="entry name" value="AAK_G5K_ProB"/>
    <property type="match status" value="1"/>
</dbReference>
<evidence type="ECO:0000256" key="3">
    <source>
        <dbReference type="ARBA" id="ARBA00022650"/>
    </source>
</evidence>
<dbReference type="HAMAP" id="MF_00456">
    <property type="entry name" value="ProB"/>
    <property type="match status" value="1"/>
</dbReference>
<feature type="non-terminal residue" evidence="9">
    <location>
        <position position="1"/>
    </location>
</feature>